<feature type="transmembrane region" description="Helical" evidence="1">
    <location>
        <begin position="12"/>
        <end position="30"/>
    </location>
</feature>
<name>A0A3L8PLS7_9ACTN</name>
<proteinExistence type="predicted"/>
<dbReference type="OrthoDB" id="3748743at2"/>
<dbReference type="AlphaFoldDB" id="A0A3L8PLS7"/>
<accession>A0A3L8PLS7</accession>
<dbReference type="RefSeq" id="WP_121793996.1">
    <property type="nucleotide sequence ID" value="NZ_RDBF01000004.1"/>
</dbReference>
<feature type="transmembrane region" description="Helical" evidence="1">
    <location>
        <begin position="36"/>
        <end position="57"/>
    </location>
</feature>
<keyword evidence="1" id="KW-0812">Transmembrane</keyword>
<keyword evidence="3" id="KW-1185">Reference proteome</keyword>
<comment type="caution">
    <text evidence="2">The sequence shown here is derived from an EMBL/GenBank/DDBJ whole genome shotgun (WGS) entry which is preliminary data.</text>
</comment>
<gene>
    <name evidence="2" type="ORF">D9V41_07905</name>
</gene>
<dbReference type="EMBL" id="RDBF01000004">
    <property type="protein sequence ID" value="RLV56337.1"/>
    <property type="molecule type" value="Genomic_DNA"/>
</dbReference>
<dbReference type="Pfam" id="PF14012">
    <property type="entry name" value="DUF4229"/>
    <property type="match status" value="1"/>
</dbReference>
<dbReference type="InterPro" id="IPR025323">
    <property type="entry name" value="DUF4229"/>
</dbReference>
<reference evidence="2 3" key="1">
    <citation type="submission" date="2018-10" db="EMBL/GenBank/DDBJ databases">
        <title>Aeromicrobium sp. 9W16Y-2 whole genome shotgun sequence.</title>
        <authorList>
            <person name="Li F."/>
        </authorList>
    </citation>
    <scope>NUCLEOTIDE SEQUENCE [LARGE SCALE GENOMIC DNA]</scope>
    <source>
        <strain evidence="2 3">9W16Y-2</strain>
    </source>
</reference>
<evidence type="ECO:0000256" key="1">
    <source>
        <dbReference type="SAM" id="Phobius"/>
    </source>
</evidence>
<dbReference type="Proteomes" id="UP000282515">
    <property type="component" value="Unassembled WGS sequence"/>
</dbReference>
<keyword evidence="1" id="KW-1133">Transmembrane helix</keyword>
<protein>
    <submittedName>
        <fullName evidence="2">DUF4229 domain-containing protein</fullName>
    </submittedName>
</protein>
<evidence type="ECO:0000313" key="3">
    <source>
        <dbReference type="Proteomes" id="UP000282515"/>
    </source>
</evidence>
<keyword evidence="1" id="KW-0472">Membrane</keyword>
<sequence>MKVFWLYTFARLGVFLSCYLATWLVAGLLFDGVVLLNLWVLLFALVISSIISVIALAPLRERLALKLQDRATSINQRLEESRRAEDVD</sequence>
<evidence type="ECO:0000313" key="2">
    <source>
        <dbReference type="EMBL" id="RLV56337.1"/>
    </source>
</evidence>
<organism evidence="2 3">
    <name type="scientific">Aeromicrobium phragmitis</name>
    <dbReference type="NCBI Taxonomy" id="2478914"/>
    <lineage>
        <taxon>Bacteria</taxon>
        <taxon>Bacillati</taxon>
        <taxon>Actinomycetota</taxon>
        <taxon>Actinomycetes</taxon>
        <taxon>Propionibacteriales</taxon>
        <taxon>Nocardioidaceae</taxon>
        <taxon>Aeromicrobium</taxon>
    </lineage>
</organism>